<dbReference type="Proteomes" id="UP001571476">
    <property type="component" value="Unassembled WGS sequence"/>
</dbReference>
<evidence type="ECO:0000313" key="2">
    <source>
        <dbReference type="EMBL" id="MFA3835599.1"/>
    </source>
</evidence>
<proteinExistence type="predicted"/>
<evidence type="ECO:0000313" key="3">
    <source>
        <dbReference type="Proteomes" id="UP001571476"/>
    </source>
</evidence>
<feature type="compositionally biased region" description="Low complexity" evidence="1">
    <location>
        <begin position="18"/>
        <end position="28"/>
    </location>
</feature>
<reference evidence="2 3" key="1">
    <citation type="submission" date="2024-08" db="EMBL/GenBank/DDBJ databases">
        <title>Genome sequence of Streptomyces aureus CACIA-1.46HGO.</title>
        <authorList>
            <person name="Evangelista-Martinez Z."/>
        </authorList>
    </citation>
    <scope>NUCLEOTIDE SEQUENCE [LARGE SCALE GENOMIC DNA]</scope>
    <source>
        <strain evidence="2 3">CACIA-1.46HGO</strain>
    </source>
</reference>
<dbReference type="Pfam" id="PF06224">
    <property type="entry name" value="AlkZ-like"/>
    <property type="match status" value="1"/>
</dbReference>
<evidence type="ECO:0000256" key="1">
    <source>
        <dbReference type="SAM" id="MobiDB-lite"/>
    </source>
</evidence>
<protein>
    <submittedName>
        <fullName evidence="2">DNA glycosylase AlkZ-like family protein</fullName>
    </submittedName>
</protein>
<sequence length="120" mass="13644">MSRCACRNHALPPDPEPGTDGPAAPAGANRPHTPLEVIGRLVAEQSQEPNWAYVGVWCRIHTFTQSRLTPRLRDRQAVRSGLLRSTQHLAAADDFRRQRRLLQPILVRGQETPRKSHREW</sequence>
<keyword evidence="3" id="KW-1185">Reference proteome</keyword>
<feature type="region of interest" description="Disordered" evidence="1">
    <location>
        <begin position="1"/>
        <end position="32"/>
    </location>
</feature>
<accession>A0ABV4SAX7</accession>
<comment type="caution">
    <text evidence="2">The sequence shown here is derived from an EMBL/GenBank/DDBJ whole genome shotgun (WGS) entry which is preliminary data.</text>
</comment>
<dbReference type="EMBL" id="JBGOSP010000002">
    <property type="protein sequence ID" value="MFA3835599.1"/>
    <property type="molecule type" value="Genomic_DNA"/>
</dbReference>
<dbReference type="InterPro" id="IPR009351">
    <property type="entry name" value="AlkZ-like"/>
</dbReference>
<name>A0ABV4SAX7_9ACTN</name>
<dbReference type="RefSeq" id="WP_372561581.1">
    <property type="nucleotide sequence ID" value="NZ_JBGOSP010000002.1"/>
</dbReference>
<organism evidence="2 3">
    <name type="scientific">Streptomyces aureus</name>
    <dbReference type="NCBI Taxonomy" id="193461"/>
    <lineage>
        <taxon>Bacteria</taxon>
        <taxon>Bacillati</taxon>
        <taxon>Actinomycetota</taxon>
        <taxon>Actinomycetes</taxon>
        <taxon>Kitasatosporales</taxon>
        <taxon>Streptomycetaceae</taxon>
        <taxon>Streptomyces</taxon>
    </lineage>
</organism>
<gene>
    <name evidence="2" type="ORF">ACEG43_05290</name>
</gene>